<dbReference type="Proteomes" id="UP000028045">
    <property type="component" value="Unassembled WGS sequence"/>
</dbReference>
<keyword evidence="2" id="KW-1185">Reference proteome</keyword>
<accession>A0A084AZ09</accession>
<evidence type="ECO:0000313" key="2">
    <source>
        <dbReference type="Proteomes" id="UP000028045"/>
    </source>
</evidence>
<dbReference type="HOGENOM" id="CLU_111225_0_0_1"/>
<gene>
    <name evidence="1" type="ORF">S7711_02696</name>
</gene>
<organism evidence="1 2">
    <name type="scientific">Stachybotrys chartarum (strain CBS 109288 / IBT 7711)</name>
    <name type="common">Toxic black mold</name>
    <name type="synonym">Stilbospora chartarum</name>
    <dbReference type="NCBI Taxonomy" id="1280523"/>
    <lineage>
        <taxon>Eukaryota</taxon>
        <taxon>Fungi</taxon>
        <taxon>Dikarya</taxon>
        <taxon>Ascomycota</taxon>
        <taxon>Pezizomycotina</taxon>
        <taxon>Sordariomycetes</taxon>
        <taxon>Hypocreomycetidae</taxon>
        <taxon>Hypocreales</taxon>
        <taxon>Stachybotryaceae</taxon>
        <taxon>Stachybotrys</taxon>
    </lineage>
</organism>
<name>A0A084AZ09_STACB</name>
<protein>
    <submittedName>
        <fullName evidence="1">Uncharacterized protein</fullName>
    </submittedName>
</protein>
<dbReference type="EMBL" id="KL648432">
    <property type="protein sequence ID" value="KEY70538.1"/>
    <property type="molecule type" value="Genomic_DNA"/>
</dbReference>
<evidence type="ECO:0000313" key="1">
    <source>
        <dbReference type="EMBL" id="KEY70538.1"/>
    </source>
</evidence>
<dbReference type="AlphaFoldDB" id="A0A084AZ09"/>
<dbReference type="OrthoDB" id="3553044at2759"/>
<sequence length="155" mass="17528">MYIRTSFRRPSVDSILSNLSAHSADLSSPCSPAAKPHTVVTVDDRGAPRPGPCCSERSCEAMSPEETRELWRCMLDLQERYGCYNSTRIDLAVAAGEQAVNLMPNRFIIDTLNSSVVNLPEEGWDMLNKYLGHQEHDVPAKKSKRSSIQYFWKRH</sequence>
<proteinExistence type="predicted"/>
<reference evidence="1 2" key="1">
    <citation type="journal article" date="2014" name="BMC Genomics">
        <title>Comparative genome sequencing reveals chemotype-specific gene clusters in the toxigenic black mold Stachybotrys.</title>
        <authorList>
            <person name="Semeiks J."/>
            <person name="Borek D."/>
            <person name="Otwinowski Z."/>
            <person name="Grishin N.V."/>
        </authorList>
    </citation>
    <scope>NUCLEOTIDE SEQUENCE [LARGE SCALE GENOMIC DNA]</scope>
    <source>
        <strain evidence="2">CBS 109288 / IBT 7711</strain>
    </source>
</reference>